<dbReference type="PANTHER" id="PTHR30417">
    <property type="entry name" value="N-ACETYLMURAMOYL-L-ALANINE AMIDASE AMID"/>
    <property type="match status" value="1"/>
</dbReference>
<reference evidence="8 9" key="1">
    <citation type="submission" date="2017-11" db="EMBL/GenBank/DDBJ databases">
        <title>Understudied soil microbes with underappreciated capabilities: Untangling the Clostridium saccharolyticum group.</title>
        <authorList>
            <person name="Leschine S."/>
        </authorList>
    </citation>
    <scope>NUCLEOTIDE SEQUENCE [LARGE SCALE GENOMIC DNA]</scope>
    <source>
        <strain evidence="8 9">18A</strain>
    </source>
</reference>
<dbReference type="GO" id="GO:0009253">
    <property type="term" value="P:peptidoglycan catabolic process"/>
    <property type="evidence" value="ECO:0007669"/>
    <property type="project" value="InterPro"/>
</dbReference>
<protein>
    <recommendedName>
        <fullName evidence="2">N-acetylmuramoyl-L-alanine amidase</fullName>
        <ecNumber evidence="2">3.5.1.28</ecNumber>
    </recommendedName>
</protein>
<dbReference type="EC" id="3.5.1.28" evidence="2"/>
<evidence type="ECO:0000256" key="2">
    <source>
        <dbReference type="ARBA" id="ARBA00011901"/>
    </source>
</evidence>
<name>A0A2M8ZAT6_9FIRM</name>
<keyword evidence="3" id="KW-0677">Repeat</keyword>
<evidence type="ECO:0000256" key="1">
    <source>
        <dbReference type="ARBA" id="ARBA00001561"/>
    </source>
</evidence>
<dbReference type="GO" id="GO:0071555">
    <property type="term" value="P:cell wall organization"/>
    <property type="evidence" value="ECO:0007669"/>
    <property type="project" value="UniProtKB-KW"/>
</dbReference>
<evidence type="ECO:0000259" key="7">
    <source>
        <dbReference type="SMART" id="SM00644"/>
    </source>
</evidence>
<evidence type="ECO:0000313" key="9">
    <source>
        <dbReference type="Proteomes" id="UP000231092"/>
    </source>
</evidence>
<dbReference type="OrthoDB" id="9794294at2"/>
<dbReference type="GO" id="GO:0008745">
    <property type="term" value="F:N-acetylmuramoyl-L-alanine amidase activity"/>
    <property type="evidence" value="ECO:0007669"/>
    <property type="project" value="UniProtKB-EC"/>
</dbReference>
<dbReference type="RefSeq" id="WP_100306796.1">
    <property type="nucleotide sequence ID" value="NZ_PGET01000001.1"/>
</dbReference>
<dbReference type="InterPro" id="IPR018337">
    <property type="entry name" value="Cell_wall/Cho-bd_repeat"/>
</dbReference>
<feature type="domain" description="N-acetylmuramoyl-L-alanine amidase" evidence="7">
    <location>
        <begin position="9"/>
        <end position="152"/>
    </location>
</feature>
<evidence type="ECO:0000313" key="8">
    <source>
        <dbReference type="EMBL" id="PJJ30558.1"/>
    </source>
</evidence>
<dbReference type="Gene3D" id="3.40.80.10">
    <property type="entry name" value="Peptidoglycan recognition protein-like"/>
    <property type="match status" value="1"/>
</dbReference>
<dbReference type="Gene3D" id="2.10.270.10">
    <property type="entry name" value="Cholin Binding"/>
    <property type="match status" value="1"/>
</dbReference>
<accession>A0A2M8ZAT6</accession>
<dbReference type="AlphaFoldDB" id="A0A2M8ZAT6"/>
<dbReference type="CDD" id="cd06583">
    <property type="entry name" value="PGRP"/>
    <property type="match status" value="1"/>
</dbReference>
<evidence type="ECO:0000256" key="4">
    <source>
        <dbReference type="ARBA" id="ARBA00022801"/>
    </source>
</evidence>
<dbReference type="InterPro" id="IPR002502">
    <property type="entry name" value="Amidase_domain"/>
</dbReference>
<comment type="catalytic activity">
    <reaction evidence="1">
        <text>Hydrolyzes the link between N-acetylmuramoyl residues and L-amino acid residues in certain cell-wall glycopeptides.</text>
        <dbReference type="EC" id="3.5.1.28"/>
    </reaction>
</comment>
<comment type="caution">
    <text evidence="8">The sequence shown here is derived from an EMBL/GenBank/DDBJ whole genome shotgun (WGS) entry which is preliminary data.</text>
</comment>
<dbReference type="SUPFAM" id="SSF69360">
    <property type="entry name" value="Cell wall binding repeat"/>
    <property type="match status" value="1"/>
</dbReference>
<proteinExistence type="predicted"/>
<gene>
    <name evidence="8" type="ORF">H171_4164</name>
</gene>
<evidence type="ECO:0000256" key="6">
    <source>
        <dbReference type="PROSITE-ProRule" id="PRU00591"/>
    </source>
</evidence>
<dbReference type="EMBL" id="PGET01000001">
    <property type="protein sequence ID" value="PJJ30558.1"/>
    <property type="molecule type" value="Genomic_DNA"/>
</dbReference>
<dbReference type="SUPFAM" id="SSF55846">
    <property type="entry name" value="N-acetylmuramoyl-L-alanine amidase-like"/>
    <property type="match status" value="1"/>
</dbReference>
<dbReference type="Pfam" id="PF01510">
    <property type="entry name" value="Amidase_2"/>
    <property type="match status" value="1"/>
</dbReference>
<keyword evidence="5" id="KW-0961">Cell wall biogenesis/degradation</keyword>
<dbReference type="Pfam" id="PF19127">
    <property type="entry name" value="Choline_bind_3"/>
    <property type="match status" value="1"/>
</dbReference>
<feature type="repeat" description="Cell wall-binding" evidence="6">
    <location>
        <begin position="196"/>
        <end position="215"/>
    </location>
</feature>
<evidence type="ECO:0000256" key="5">
    <source>
        <dbReference type="ARBA" id="ARBA00023316"/>
    </source>
</evidence>
<dbReference type="PANTHER" id="PTHR30417:SF1">
    <property type="entry name" value="N-ACETYLMURAMOYL-L-ALANINE AMIDASE AMID"/>
    <property type="match status" value="1"/>
</dbReference>
<dbReference type="Proteomes" id="UP000231092">
    <property type="component" value="Unassembled WGS sequence"/>
</dbReference>
<evidence type="ECO:0000256" key="3">
    <source>
        <dbReference type="ARBA" id="ARBA00022737"/>
    </source>
</evidence>
<dbReference type="SMART" id="SM00644">
    <property type="entry name" value="Ami_2"/>
    <property type="match status" value="1"/>
</dbReference>
<dbReference type="InterPro" id="IPR036505">
    <property type="entry name" value="Amidase/PGRP_sf"/>
</dbReference>
<dbReference type="InterPro" id="IPR051206">
    <property type="entry name" value="NAMLAA_amidase_2"/>
</dbReference>
<sequence>MQINKLLTPYNYNAGTADRIKYIVIHYVGALGGAEANSKYYASQYIGASAHYYVGFDGEVWQSVEEKNIAWHCGAKSYVHPECRNANSLGIEMCVRNSSGNLADTSRDWYFEDATVQKTIELTKELMAKYNIPADRVIRHHDVTGKICPNPYVWNHTKHTWDGFKAALVAPAEYTLGWNHDTNGWWYANSKTSYYKSCWQIINGHKYYFNPNGYAVTDWQVIDGQDFYFEPRAGHMFECALYLTDEAGAQYIGRF</sequence>
<dbReference type="GO" id="GO:0009254">
    <property type="term" value="P:peptidoglycan turnover"/>
    <property type="evidence" value="ECO:0007669"/>
    <property type="project" value="TreeGrafter"/>
</dbReference>
<keyword evidence="4" id="KW-0378">Hydrolase</keyword>
<organism evidence="8 9">
    <name type="scientific">[Clostridium] celerecrescens 18A</name>
    <dbReference type="NCBI Taxonomy" id="1286362"/>
    <lineage>
        <taxon>Bacteria</taxon>
        <taxon>Bacillati</taxon>
        <taxon>Bacillota</taxon>
        <taxon>Clostridia</taxon>
        <taxon>Lachnospirales</taxon>
        <taxon>Lachnospiraceae</taxon>
        <taxon>Lacrimispora</taxon>
    </lineage>
</organism>
<dbReference type="PROSITE" id="PS51170">
    <property type="entry name" value="CW"/>
    <property type="match status" value="1"/>
</dbReference>